<keyword evidence="2" id="KW-1185">Reference proteome</keyword>
<sequence length="86" mass="8949">MNGLREEARLAVCRAGRRLTEDAAALMAASGEAAEIGLETRAEELRRAVLVAWSAGVAPEDIAHDAGVEVGVIHDWVGLGDTPLGS</sequence>
<comment type="caution">
    <text evidence="1">The sequence shown here is derived from an EMBL/GenBank/DDBJ whole genome shotgun (WGS) entry which is preliminary data.</text>
</comment>
<dbReference type="Proteomes" id="UP001458415">
    <property type="component" value="Unassembled WGS sequence"/>
</dbReference>
<accession>A0ABV1W9A4</accession>
<dbReference type="EMBL" id="JBEPCU010000613">
    <property type="protein sequence ID" value="MER6980742.1"/>
    <property type="molecule type" value="Genomic_DNA"/>
</dbReference>
<gene>
    <name evidence="1" type="ORF">ABT317_28175</name>
</gene>
<evidence type="ECO:0000313" key="1">
    <source>
        <dbReference type="EMBL" id="MER6980742.1"/>
    </source>
</evidence>
<name>A0ABV1W9A4_9ACTN</name>
<dbReference type="RefSeq" id="WP_086723416.1">
    <property type="nucleotide sequence ID" value="NZ_MUBM01000033.1"/>
</dbReference>
<organism evidence="1 2">
    <name type="scientific">Streptomyces carpinensis</name>
    <dbReference type="NCBI Taxonomy" id="66369"/>
    <lineage>
        <taxon>Bacteria</taxon>
        <taxon>Bacillati</taxon>
        <taxon>Actinomycetota</taxon>
        <taxon>Actinomycetes</taxon>
        <taxon>Kitasatosporales</taxon>
        <taxon>Streptomycetaceae</taxon>
        <taxon>Streptomyces</taxon>
    </lineage>
</organism>
<proteinExistence type="predicted"/>
<evidence type="ECO:0000313" key="2">
    <source>
        <dbReference type="Proteomes" id="UP001458415"/>
    </source>
</evidence>
<reference evidence="1 2" key="1">
    <citation type="submission" date="2024-06" db="EMBL/GenBank/DDBJ databases">
        <title>The Natural Products Discovery Center: Release of the First 8490 Sequenced Strains for Exploring Actinobacteria Biosynthetic Diversity.</title>
        <authorList>
            <person name="Kalkreuter E."/>
            <person name="Kautsar S.A."/>
            <person name="Yang D."/>
            <person name="Bader C.D."/>
            <person name="Teijaro C.N."/>
            <person name="Fluegel L."/>
            <person name="Davis C.M."/>
            <person name="Simpson J.R."/>
            <person name="Lauterbach L."/>
            <person name="Steele A.D."/>
            <person name="Gui C."/>
            <person name="Meng S."/>
            <person name="Li G."/>
            <person name="Viehrig K."/>
            <person name="Ye F."/>
            <person name="Su P."/>
            <person name="Kiefer A.F."/>
            <person name="Nichols A."/>
            <person name="Cepeda A.J."/>
            <person name="Yan W."/>
            <person name="Fan B."/>
            <person name="Jiang Y."/>
            <person name="Adhikari A."/>
            <person name="Zheng C.-J."/>
            <person name="Schuster L."/>
            <person name="Cowan T.M."/>
            <person name="Smanski M.J."/>
            <person name="Chevrette M.G."/>
            <person name="De Carvalho L.P.S."/>
            <person name="Shen B."/>
        </authorList>
    </citation>
    <scope>NUCLEOTIDE SEQUENCE [LARGE SCALE GENOMIC DNA]</scope>
    <source>
        <strain evidence="1 2">NPDC000634</strain>
    </source>
</reference>
<protein>
    <submittedName>
        <fullName evidence="1">Uncharacterized protein</fullName>
    </submittedName>
</protein>